<dbReference type="GeneID" id="118403886"/>
<protein>
    <submittedName>
        <fullName evidence="2">Uncharacterized protein LOC118403886</fullName>
    </submittedName>
</protein>
<keyword evidence="1" id="KW-1185">Reference proteome</keyword>
<gene>
    <name evidence="2" type="primary">LOC118403886</name>
</gene>
<evidence type="ECO:0000313" key="2">
    <source>
        <dbReference type="RefSeq" id="XP_035658633.1"/>
    </source>
</evidence>
<dbReference type="KEGG" id="bfo:118403886"/>
<accession>A0A9J7KH31</accession>
<dbReference type="Proteomes" id="UP000001554">
    <property type="component" value="Chromosome 16"/>
</dbReference>
<evidence type="ECO:0000313" key="1">
    <source>
        <dbReference type="Proteomes" id="UP000001554"/>
    </source>
</evidence>
<name>A0A9J7KH31_BRAFL</name>
<reference evidence="2" key="2">
    <citation type="submission" date="2025-08" db="UniProtKB">
        <authorList>
            <consortium name="RefSeq"/>
        </authorList>
    </citation>
    <scope>IDENTIFICATION</scope>
    <source>
        <strain evidence="2">S238N-H82</strain>
        <tissue evidence="2">Testes</tissue>
    </source>
</reference>
<proteinExistence type="predicted"/>
<dbReference type="RefSeq" id="XP_035658633.1">
    <property type="nucleotide sequence ID" value="XM_035802740.1"/>
</dbReference>
<reference evidence="1" key="1">
    <citation type="journal article" date="2020" name="Nat. Ecol. Evol.">
        <title>Deeply conserved synteny resolves early events in vertebrate evolution.</title>
        <authorList>
            <person name="Simakov O."/>
            <person name="Marletaz F."/>
            <person name="Yue J.X."/>
            <person name="O'Connell B."/>
            <person name="Jenkins J."/>
            <person name="Brandt A."/>
            <person name="Calef R."/>
            <person name="Tung C.H."/>
            <person name="Huang T.K."/>
            <person name="Schmutz J."/>
            <person name="Satoh N."/>
            <person name="Yu J.K."/>
            <person name="Putnam N.H."/>
            <person name="Green R.E."/>
            <person name="Rokhsar D.S."/>
        </authorList>
    </citation>
    <scope>NUCLEOTIDE SEQUENCE [LARGE SCALE GENOMIC DNA]</scope>
    <source>
        <strain evidence="1">S238N-H82</strain>
    </source>
</reference>
<dbReference type="OrthoDB" id="10335447at2759"/>
<sequence length="234" mass="26719">MKNVLRKTTCLFTSFSRDHRFPPILRILSLTDVLCPTVSTVALCAALCLLVAVQADAVPVRHKRDRTPCRQMEINSQLAIRFRGCVTRLRDSIPVDPDDQDLPTLFPSLSQTFNQRDNLTDEGRLVWVENQLMMFRELLVSSRAEGGWDPELMRKLQRVIDYTRKIILAVRVAATMLGITLEHSNSTPPSPIPTADPGMDTDVRHYLLIRDFERVVTDVHHQFNRLVRSTCDIP</sequence>
<organism evidence="1 2">
    <name type="scientific">Branchiostoma floridae</name>
    <name type="common">Florida lancelet</name>
    <name type="synonym">Amphioxus</name>
    <dbReference type="NCBI Taxonomy" id="7739"/>
    <lineage>
        <taxon>Eukaryota</taxon>
        <taxon>Metazoa</taxon>
        <taxon>Chordata</taxon>
        <taxon>Cephalochordata</taxon>
        <taxon>Leptocardii</taxon>
        <taxon>Amphioxiformes</taxon>
        <taxon>Branchiostomatidae</taxon>
        <taxon>Branchiostoma</taxon>
    </lineage>
</organism>
<dbReference type="OMA" id="QLLMFRE"/>
<dbReference type="AlphaFoldDB" id="A0A9J7KH31"/>